<evidence type="ECO:0000313" key="12">
    <source>
        <dbReference type="EMBL" id="KAJ3490154.1"/>
    </source>
</evidence>
<keyword evidence="5" id="KW-0418">Kinase</keyword>
<organism evidence="12 13">
    <name type="scientific">Meripilus lineatus</name>
    <dbReference type="NCBI Taxonomy" id="2056292"/>
    <lineage>
        <taxon>Eukaryota</taxon>
        <taxon>Fungi</taxon>
        <taxon>Dikarya</taxon>
        <taxon>Basidiomycota</taxon>
        <taxon>Agaricomycotina</taxon>
        <taxon>Agaricomycetes</taxon>
        <taxon>Polyporales</taxon>
        <taxon>Meripilaceae</taxon>
        <taxon>Meripilus</taxon>
    </lineage>
</organism>
<dbReference type="InterPro" id="IPR000719">
    <property type="entry name" value="Prot_kinase_dom"/>
</dbReference>
<sequence length="553" mass="61058">MQVAGGATSLQVNAHLPVDRSQEAPKEPEVAAIESKSSQNIASESVETLPQEPVYPSLISASSSLPKVEPPALNHFVVEKRLGAGSFGTAYLTRHKPSGVQVALKVIAKNPLGGDDRRDMGWSTRLLKDKMKHRPGELTWQIMESTLEELFALHRLRGVKWALQLEAAFHDYRYFYLATTFHPGGDLATRLGVCRRLPAGCAQWFMADLVSLAHCHQVSSVSHTHTDPQLCGLEALHKVGIVHRDLKPSNLLISVEGHLVIADFGLARCFEGYMVDVEKAFLPPSEVEPSMRASKETTRLVCGTPEYMAPEVYRGEKYSYPVDVWSVGVICYRMLVGRLPWNPLLSRYNGDVEAVVMNEPITIEDWERAIAQLDPVAESFFLAALDKNSRTRPTPTQLKTHEWFRDFDWEKHAHGDVPVWDAPTRSKRVPPPAVEAPIINGTRSIAPDEDPFPHFSYISPLLSTPAPAPPPRTPTPPPPEPEEPIWIPTAVLLAGSSYPNTLVGTPAILSRASSITAYDPVPSSAKSPPPREASVSKFKKWARGLMKALKSRA</sequence>
<evidence type="ECO:0000256" key="6">
    <source>
        <dbReference type="ARBA" id="ARBA00022840"/>
    </source>
</evidence>
<dbReference type="SMART" id="SM00220">
    <property type="entry name" value="S_TKc"/>
    <property type="match status" value="1"/>
</dbReference>
<keyword evidence="2" id="KW-0723">Serine/threonine-protein kinase</keyword>
<keyword evidence="6 9" id="KW-0067">ATP-binding</keyword>
<feature type="region of interest" description="Disordered" evidence="10">
    <location>
        <begin position="463"/>
        <end position="482"/>
    </location>
</feature>
<protein>
    <recommendedName>
        <fullName evidence="1">non-specific serine/threonine protein kinase</fullName>
        <ecNumber evidence="1">2.7.11.1</ecNumber>
    </recommendedName>
</protein>
<dbReference type="GO" id="GO:0005524">
    <property type="term" value="F:ATP binding"/>
    <property type="evidence" value="ECO:0007669"/>
    <property type="project" value="UniProtKB-UniRule"/>
</dbReference>
<proteinExistence type="predicted"/>
<comment type="catalytic activity">
    <reaction evidence="8">
        <text>L-seryl-[protein] + ATP = O-phospho-L-seryl-[protein] + ADP + H(+)</text>
        <dbReference type="Rhea" id="RHEA:17989"/>
        <dbReference type="Rhea" id="RHEA-COMP:9863"/>
        <dbReference type="Rhea" id="RHEA-COMP:11604"/>
        <dbReference type="ChEBI" id="CHEBI:15378"/>
        <dbReference type="ChEBI" id="CHEBI:29999"/>
        <dbReference type="ChEBI" id="CHEBI:30616"/>
        <dbReference type="ChEBI" id="CHEBI:83421"/>
        <dbReference type="ChEBI" id="CHEBI:456216"/>
        <dbReference type="EC" id="2.7.11.1"/>
    </reaction>
</comment>
<dbReference type="PANTHER" id="PTHR24356">
    <property type="entry name" value="SERINE/THREONINE-PROTEIN KINASE"/>
    <property type="match status" value="1"/>
</dbReference>
<evidence type="ECO:0000256" key="9">
    <source>
        <dbReference type="PROSITE-ProRule" id="PRU10141"/>
    </source>
</evidence>
<keyword evidence="4 9" id="KW-0547">Nucleotide-binding</keyword>
<dbReference type="Gene3D" id="3.30.200.20">
    <property type="entry name" value="Phosphorylase Kinase, domain 1"/>
    <property type="match status" value="1"/>
</dbReference>
<dbReference type="InterPro" id="IPR008271">
    <property type="entry name" value="Ser/Thr_kinase_AS"/>
</dbReference>
<feature type="binding site" evidence="9">
    <location>
        <position position="109"/>
    </location>
    <ligand>
        <name>ATP</name>
        <dbReference type="ChEBI" id="CHEBI:30616"/>
    </ligand>
</feature>
<keyword evidence="13" id="KW-1185">Reference proteome</keyword>
<evidence type="ECO:0000256" key="10">
    <source>
        <dbReference type="SAM" id="MobiDB-lite"/>
    </source>
</evidence>
<dbReference type="PROSITE" id="PS00108">
    <property type="entry name" value="PROTEIN_KINASE_ST"/>
    <property type="match status" value="1"/>
</dbReference>
<evidence type="ECO:0000256" key="4">
    <source>
        <dbReference type="ARBA" id="ARBA00022741"/>
    </source>
</evidence>
<evidence type="ECO:0000256" key="5">
    <source>
        <dbReference type="ARBA" id="ARBA00022777"/>
    </source>
</evidence>
<evidence type="ECO:0000256" key="1">
    <source>
        <dbReference type="ARBA" id="ARBA00012513"/>
    </source>
</evidence>
<dbReference type="Pfam" id="PF00069">
    <property type="entry name" value="Pkinase"/>
    <property type="match status" value="1"/>
</dbReference>
<feature type="domain" description="Protein kinase" evidence="11">
    <location>
        <begin position="76"/>
        <end position="404"/>
    </location>
</feature>
<comment type="catalytic activity">
    <reaction evidence="7">
        <text>L-threonyl-[protein] + ATP = O-phospho-L-threonyl-[protein] + ADP + H(+)</text>
        <dbReference type="Rhea" id="RHEA:46608"/>
        <dbReference type="Rhea" id="RHEA-COMP:11060"/>
        <dbReference type="Rhea" id="RHEA-COMP:11605"/>
        <dbReference type="ChEBI" id="CHEBI:15378"/>
        <dbReference type="ChEBI" id="CHEBI:30013"/>
        <dbReference type="ChEBI" id="CHEBI:30616"/>
        <dbReference type="ChEBI" id="CHEBI:61977"/>
        <dbReference type="ChEBI" id="CHEBI:456216"/>
        <dbReference type="EC" id="2.7.11.1"/>
    </reaction>
</comment>
<dbReference type="SUPFAM" id="SSF56112">
    <property type="entry name" value="Protein kinase-like (PK-like)"/>
    <property type="match status" value="1"/>
</dbReference>
<comment type="caution">
    <text evidence="12">The sequence shown here is derived from an EMBL/GenBank/DDBJ whole genome shotgun (WGS) entry which is preliminary data.</text>
</comment>
<dbReference type="AlphaFoldDB" id="A0AAD5YKS2"/>
<feature type="region of interest" description="Disordered" evidence="10">
    <location>
        <begin position="1"/>
        <end position="48"/>
    </location>
</feature>
<reference evidence="12" key="1">
    <citation type="submission" date="2022-07" db="EMBL/GenBank/DDBJ databases">
        <title>Genome Sequence of Physisporinus lineatus.</title>
        <authorList>
            <person name="Buettner E."/>
        </authorList>
    </citation>
    <scope>NUCLEOTIDE SEQUENCE</scope>
    <source>
        <strain evidence="12">VT162</strain>
    </source>
</reference>
<gene>
    <name evidence="12" type="ORF">NLI96_g1607</name>
</gene>
<dbReference type="PROSITE" id="PS50011">
    <property type="entry name" value="PROTEIN_KINASE_DOM"/>
    <property type="match status" value="1"/>
</dbReference>
<feature type="compositionally biased region" description="Pro residues" evidence="10">
    <location>
        <begin position="466"/>
        <end position="479"/>
    </location>
</feature>
<dbReference type="Proteomes" id="UP001212997">
    <property type="component" value="Unassembled WGS sequence"/>
</dbReference>
<evidence type="ECO:0000256" key="3">
    <source>
        <dbReference type="ARBA" id="ARBA00022679"/>
    </source>
</evidence>
<dbReference type="Gene3D" id="1.10.510.10">
    <property type="entry name" value="Transferase(Phosphotransferase) domain 1"/>
    <property type="match status" value="1"/>
</dbReference>
<evidence type="ECO:0000259" key="11">
    <source>
        <dbReference type="PROSITE" id="PS50011"/>
    </source>
</evidence>
<feature type="region of interest" description="Disordered" evidence="10">
    <location>
        <begin position="518"/>
        <end position="537"/>
    </location>
</feature>
<dbReference type="PROSITE" id="PS00107">
    <property type="entry name" value="PROTEIN_KINASE_ATP"/>
    <property type="match status" value="1"/>
</dbReference>
<name>A0AAD5YKS2_9APHY</name>
<evidence type="ECO:0000313" key="13">
    <source>
        <dbReference type="Proteomes" id="UP001212997"/>
    </source>
</evidence>
<evidence type="ECO:0000256" key="8">
    <source>
        <dbReference type="ARBA" id="ARBA00048679"/>
    </source>
</evidence>
<dbReference type="GO" id="GO:0004674">
    <property type="term" value="F:protein serine/threonine kinase activity"/>
    <property type="evidence" value="ECO:0007669"/>
    <property type="project" value="UniProtKB-KW"/>
</dbReference>
<feature type="compositionally biased region" description="Basic and acidic residues" evidence="10">
    <location>
        <begin position="17"/>
        <end position="29"/>
    </location>
</feature>
<dbReference type="PANTHER" id="PTHR24356:SF1">
    <property type="entry name" value="SERINE_THREONINE-PROTEIN KINASE GREATWALL"/>
    <property type="match status" value="1"/>
</dbReference>
<dbReference type="InterPro" id="IPR050236">
    <property type="entry name" value="Ser_Thr_kinase_AGC"/>
</dbReference>
<dbReference type="EC" id="2.7.11.1" evidence="1"/>
<evidence type="ECO:0000256" key="7">
    <source>
        <dbReference type="ARBA" id="ARBA00047899"/>
    </source>
</evidence>
<dbReference type="InterPro" id="IPR011009">
    <property type="entry name" value="Kinase-like_dom_sf"/>
</dbReference>
<feature type="compositionally biased region" description="Polar residues" evidence="10">
    <location>
        <begin position="35"/>
        <end position="48"/>
    </location>
</feature>
<accession>A0AAD5YKS2</accession>
<dbReference type="InterPro" id="IPR017441">
    <property type="entry name" value="Protein_kinase_ATP_BS"/>
</dbReference>
<dbReference type="GO" id="GO:0035556">
    <property type="term" value="P:intracellular signal transduction"/>
    <property type="evidence" value="ECO:0007669"/>
    <property type="project" value="TreeGrafter"/>
</dbReference>
<keyword evidence="3" id="KW-0808">Transferase</keyword>
<dbReference type="EMBL" id="JANAWD010000032">
    <property type="protein sequence ID" value="KAJ3490154.1"/>
    <property type="molecule type" value="Genomic_DNA"/>
</dbReference>
<evidence type="ECO:0000256" key="2">
    <source>
        <dbReference type="ARBA" id="ARBA00022527"/>
    </source>
</evidence>